<dbReference type="EMBL" id="LCPB01000005">
    <property type="protein sequence ID" value="KKU90202.1"/>
    <property type="molecule type" value="Genomic_DNA"/>
</dbReference>
<dbReference type="Gene3D" id="1.10.10.60">
    <property type="entry name" value="Homeodomain-like"/>
    <property type="match status" value="1"/>
</dbReference>
<reference evidence="2 3" key="1">
    <citation type="journal article" date="2015" name="Nature">
        <title>rRNA introns, odd ribosomes, and small enigmatic genomes across a large radiation of phyla.</title>
        <authorList>
            <person name="Brown C.T."/>
            <person name="Hug L.A."/>
            <person name="Thomas B.C."/>
            <person name="Sharon I."/>
            <person name="Castelle C.J."/>
            <person name="Singh A."/>
            <person name="Wilkins M.J."/>
            <person name="Williams K.H."/>
            <person name="Banfield J.F."/>
        </authorList>
    </citation>
    <scope>NUCLEOTIDE SEQUENCE [LARGE SCALE GENOMIC DNA]</scope>
</reference>
<sequence>MKTLKDEQREIARLYMDEGYSMMQIAQQFKCSVSTIRYWLDKNNVKRRSINEAINNIYSTKFNKDPFYLNKNLSKKDEELKIAGTMLYWGEGAKTGNAVKFANSDPEMIVLFINFLIKVCGISQNRLKVLMHIYPDHDEEALKAFWSRTTHIPTDRFYKSHVHIGKIGTYKRKSPYGTLAVSYSDKKLLNILLSWIDQCKQDLQ</sequence>
<evidence type="ECO:0000313" key="3">
    <source>
        <dbReference type="Proteomes" id="UP000033882"/>
    </source>
</evidence>
<comment type="caution">
    <text evidence="2">The sequence shown here is derived from an EMBL/GenBank/DDBJ whole genome shotgun (WGS) entry which is preliminary data.</text>
</comment>
<evidence type="ECO:0000259" key="1">
    <source>
        <dbReference type="Pfam" id="PF13518"/>
    </source>
</evidence>
<dbReference type="Pfam" id="PF13518">
    <property type="entry name" value="HTH_28"/>
    <property type="match status" value="1"/>
</dbReference>
<dbReference type="Proteomes" id="UP000033882">
    <property type="component" value="Unassembled WGS sequence"/>
</dbReference>
<accession>A0A0G1U7X4</accession>
<feature type="domain" description="Insertion element IS150 protein InsJ-like helix-turn-helix" evidence="1">
    <location>
        <begin position="8"/>
        <end position="44"/>
    </location>
</feature>
<organism evidence="2 3">
    <name type="scientific">Candidatus Wolfebacteria bacterium GW2011_GWA2_47_9b</name>
    <dbReference type="NCBI Taxonomy" id="1619005"/>
    <lineage>
        <taxon>Bacteria</taxon>
        <taxon>Candidatus Wolfeibacteriota</taxon>
    </lineage>
</organism>
<evidence type="ECO:0000313" key="2">
    <source>
        <dbReference type="EMBL" id="KKU90202.1"/>
    </source>
</evidence>
<proteinExistence type="predicted"/>
<protein>
    <recommendedName>
        <fullName evidence="1">Insertion element IS150 protein InsJ-like helix-turn-helix domain-containing protein</fullName>
    </recommendedName>
</protein>
<name>A0A0G1U7X4_9BACT</name>
<dbReference type="InterPro" id="IPR009057">
    <property type="entry name" value="Homeodomain-like_sf"/>
</dbReference>
<dbReference type="AlphaFoldDB" id="A0A0G1U7X4"/>
<gene>
    <name evidence="2" type="ORF">UY19_C0005G0005</name>
</gene>
<dbReference type="InterPro" id="IPR055247">
    <property type="entry name" value="InsJ-like_HTH"/>
</dbReference>
<dbReference type="SUPFAM" id="SSF46689">
    <property type="entry name" value="Homeodomain-like"/>
    <property type="match status" value="1"/>
</dbReference>